<name>A0A0F9LE82_9ZZZZ</name>
<evidence type="ECO:0000256" key="1">
    <source>
        <dbReference type="SAM" id="MobiDB-lite"/>
    </source>
</evidence>
<dbReference type="AlphaFoldDB" id="A0A0F9LE82"/>
<evidence type="ECO:0000313" key="2">
    <source>
        <dbReference type="EMBL" id="KKM85526.1"/>
    </source>
</evidence>
<reference evidence="2" key="1">
    <citation type="journal article" date="2015" name="Nature">
        <title>Complex archaea that bridge the gap between prokaryotes and eukaryotes.</title>
        <authorList>
            <person name="Spang A."/>
            <person name="Saw J.H."/>
            <person name="Jorgensen S.L."/>
            <person name="Zaremba-Niedzwiedzka K."/>
            <person name="Martijn J."/>
            <person name="Lind A.E."/>
            <person name="van Eijk R."/>
            <person name="Schleper C."/>
            <person name="Guy L."/>
            <person name="Ettema T.J."/>
        </authorList>
    </citation>
    <scope>NUCLEOTIDE SEQUENCE</scope>
</reference>
<proteinExistence type="predicted"/>
<protein>
    <submittedName>
        <fullName evidence="2">Uncharacterized protein</fullName>
    </submittedName>
</protein>
<feature type="compositionally biased region" description="Polar residues" evidence="1">
    <location>
        <begin position="9"/>
        <end position="24"/>
    </location>
</feature>
<comment type="caution">
    <text evidence="2">The sequence shown here is derived from an EMBL/GenBank/DDBJ whole genome shotgun (WGS) entry which is preliminary data.</text>
</comment>
<organism evidence="2">
    <name type="scientific">marine sediment metagenome</name>
    <dbReference type="NCBI Taxonomy" id="412755"/>
    <lineage>
        <taxon>unclassified sequences</taxon>
        <taxon>metagenomes</taxon>
        <taxon>ecological metagenomes</taxon>
    </lineage>
</organism>
<accession>A0A0F9LE82</accession>
<gene>
    <name evidence="2" type="ORF">LCGC14_1288160</name>
</gene>
<feature type="region of interest" description="Disordered" evidence="1">
    <location>
        <begin position="1"/>
        <end position="35"/>
    </location>
</feature>
<sequence length="103" mass="11013">MVKIEPKSDLSSGCANTPLSTQAPSCPPHRWRLGTTAHDRIPSEGLTNMGVTAGVCSECGATREWRAPTPDNVHGMDSHILAEMAGDDLSDFQGEEPGYDTED</sequence>
<dbReference type="EMBL" id="LAZR01007395">
    <property type="protein sequence ID" value="KKM85526.1"/>
    <property type="molecule type" value="Genomic_DNA"/>
</dbReference>